<comment type="caution">
    <text evidence="9">The sequence shown here is derived from an EMBL/GenBank/DDBJ whole genome shotgun (WGS) entry which is preliminary data.</text>
</comment>
<evidence type="ECO:0000256" key="7">
    <source>
        <dbReference type="HAMAP-Rule" id="MF_02065"/>
    </source>
</evidence>
<feature type="site" description="Important for catalytic activity" evidence="7">
    <location>
        <position position="404"/>
    </location>
</feature>
<protein>
    <recommendedName>
        <fullName evidence="7">Endolytic murein transglycosylase</fullName>
        <ecNumber evidence="7">4.2.2.29</ecNumber>
    </recommendedName>
    <alternativeName>
        <fullName evidence="7">Peptidoglycan lytic transglycosylase</fullName>
    </alternativeName>
    <alternativeName>
        <fullName evidence="7">Peptidoglycan polymerization terminase</fullName>
    </alternativeName>
</protein>
<dbReference type="EC" id="4.2.2.29" evidence="7"/>
<accession>A0ABY2YG98</accession>
<dbReference type="PANTHER" id="PTHR30518">
    <property type="entry name" value="ENDOLYTIC MUREIN TRANSGLYCOSYLASE"/>
    <property type="match status" value="1"/>
</dbReference>
<keyword evidence="3 7" id="KW-1133">Transmembrane helix</keyword>
<comment type="function">
    <text evidence="7">Functions as a peptidoglycan terminase that cleaves nascent peptidoglycan strands endolytically to terminate their elongation.</text>
</comment>
<dbReference type="Proteomes" id="UP000319739">
    <property type="component" value="Unassembled WGS sequence"/>
</dbReference>
<dbReference type="CDD" id="cd08010">
    <property type="entry name" value="MltG_like"/>
    <property type="match status" value="1"/>
</dbReference>
<dbReference type="Gene3D" id="3.30.160.60">
    <property type="entry name" value="Classic Zinc Finger"/>
    <property type="match status" value="1"/>
</dbReference>
<evidence type="ECO:0000256" key="4">
    <source>
        <dbReference type="ARBA" id="ARBA00023136"/>
    </source>
</evidence>
<dbReference type="HAMAP" id="MF_02065">
    <property type="entry name" value="MltG"/>
    <property type="match status" value="1"/>
</dbReference>
<dbReference type="InterPro" id="IPR003770">
    <property type="entry name" value="MLTG-like"/>
</dbReference>
<dbReference type="NCBIfam" id="TIGR00247">
    <property type="entry name" value="endolytic transglycosylase MltG"/>
    <property type="match status" value="1"/>
</dbReference>
<feature type="compositionally biased region" description="Basic and acidic residues" evidence="8">
    <location>
        <begin position="130"/>
        <end position="148"/>
    </location>
</feature>
<reference evidence="9 10" key="1">
    <citation type="submission" date="2019-06" db="EMBL/GenBank/DDBJ databases">
        <authorList>
            <person name="Zou Y."/>
        </authorList>
    </citation>
    <scope>NUCLEOTIDE SEQUENCE [LARGE SCALE GENOMIC DNA]</scope>
    <source>
        <strain evidence="9 10">E24</strain>
    </source>
</reference>
<dbReference type="EMBL" id="VFSG01000001">
    <property type="protein sequence ID" value="TPE38349.1"/>
    <property type="molecule type" value="Genomic_DNA"/>
</dbReference>
<comment type="catalytic activity">
    <reaction evidence="7">
        <text>a peptidoglycan chain = a peptidoglycan chain with N-acetyl-1,6-anhydromuramyl-[peptide] at the reducing end + a peptidoglycan chain with N-acetylglucosamine at the non-reducing end.</text>
        <dbReference type="EC" id="4.2.2.29"/>
    </reaction>
</comment>
<keyword evidence="1 7" id="KW-1003">Cell membrane</keyword>
<keyword evidence="5 7" id="KW-0456">Lyase</keyword>
<evidence type="ECO:0000256" key="5">
    <source>
        <dbReference type="ARBA" id="ARBA00023239"/>
    </source>
</evidence>
<keyword evidence="10" id="KW-1185">Reference proteome</keyword>
<feature type="region of interest" description="Disordered" evidence="8">
    <location>
        <begin position="50"/>
        <end position="75"/>
    </location>
</feature>
<feature type="transmembrane region" description="Helical" evidence="7">
    <location>
        <begin position="161"/>
        <end position="184"/>
    </location>
</feature>
<keyword evidence="2 7" id="KW-0812">Transmembrane</keyword>
<keyword evidence="6 7" id="KW-0961">Cell wall biogenesis/degradation</keyword>
<name>A0ABY2YG98_9STRE</name>
<comment type="subcellular location">
    <subcellularLocation>
        <location evidence="7">Cell membrane</location>
        <topology evidence="7">Single-pass membrane protein</topology>
    </subcellularLocation>
</comment>
<dbReference type="Pfam" id="PF02618">
    <property type="entry name" value="YceG"/>
    <property type="match status" value="1"/>
</dbReference>
<evidence type="ECO:0000256" key="1">
    <source>
        <dbReference type="ARBA" id="ARBA00022475"/>
    </source>
</evidence>
<evidence type="ECO:0000256" key="6">
    <source>
        <dbReference type="ARBA" id="ARBA00023316"/>
    </source>
</evidence>
<proteinExistence type="inferred from homology"/>
<dbReference type="PANTHER" id="PTHR30518:SF2">
    <property type="entry name" value="ENDOLYTIC MUREIN TRANSGLYCOSYLASE"/>
    <property type="match status" value="1"/>
</dbReference>
<evidence type="ECO:0000313" key="10">
    <source>
        <dbReference type="Proteomes" id="UP000319739"/>
    </source>
</evidence>
<organism evidence="9 10">
    <name type="scientific">Streptococcus xiaochunlingii</name>
    <dbReference type="NCBI Taxonomy" id="2589788"/>
    <lineage>
        <taxon>Bacteria</taxon>
        <taxon>Bacillati</taxon>
        <taxon>Bacillota</taxon>
        <taxon>Bacilli</taxon>
        <taxon>Lactobacillales</taxon>
        <taxon>Streptococcaceae</taxon>
        <taxon>Streptococcus</taxon>
    </lineage>
</organism>
<sequence>MTREVKYLTDNQQENEKLLSFKERILRDLEEANKQILQVEKEYDLPVQEISIPEKKEGEMEGTLPELVSEESEVQETVEIPVEVERVEVPEVTEVPAIQEVAEENQEETLLPIEEPTREAESSSQPVAVSRKEKPVSSVSRKDRDQRVQKKKKQNTIAKRIVLTVLGILLVLIIATGIFAVTYVQSNLNAMDAKATEFVTVEIPAGSSNREIGTILEKKGLIKNGQFFNYYTKFKNYGNFQSGYFNLQKSMDLDTIIQKLQEQGTKTPEPPVLGKITIPEGYTIDQIAKVVSVDASSKSGAKTPYTQEEFLKVIQDDAFIEKMVAKYPKLLATLPSKESGVRYRLEGYLFPATYGYGKDSKMEDLVDQMLAAMDQNLSAYYDTMEAKNIDVNEALTLASLIEKEGATDKDRKDIASVFYNRLNQDMPLQSNIAILYAQGQLGKKTTLKEDATIDTNIDSPYNIYKNTGLMPGPVDSPGVSAIEAAVNPSKTDYLYFVANVETGEVYFAKTYEEHTKNVEEHVNSKLTESSSN</sequence>
<comment type="similarity">
    <text evidence="7">Belongs to the transglycosylase MltG family.</text>
</comment>
<gene>
    <name evidence="7 9" type="primary">mltG</name>
    <name evidence="9" type="ORF">FJR71_05165</name>
</gene>
<evidence type="ECO:0000313" key="9">
    <source>
        <dbReference type="EMBL" id="TPE38349.1"/>
    </source>
</evidence>
<keyword evidence="4 7" id="KW-0472">Membrane</keyword>
<evidence type="ECO:0000256" key="2">
    <source>
        <dbReference type="ARBA" id="ARBA00022692"/>
    </source>
</evidence>
<evidence type="ECO:0000256" key="8">
    <source>
        <dbReference type="SAM" id="MobiDB-lite"/>
    </source>
</evidence>
<dbReference type="Gene3D" id="3.30.1490.480">
    <property type="entry name" value="Endolytic murein transglycosylase"/>
    <property type="match status" value="1"/>
</dbReference>
<evidence type="ECO:0000256" key="3">
    <source>
        <dbReference type="ARBA" id="ARBA00022989"/>
    </source>
</evidence>
<dbReference type="RefSeq" id="WP_048688329.1">
    <property type="nucleotide sequence ID" value="NZ_VFSG01000001.1"/>
</dbReference>
<feature type="region of interest" description="Disordered" evidence="8">
    <location>
        <begin position="103"/>
        <end position="151"/>
    </location>
</feature>